<protein>
    <submittedName>
        <fullName evidence="2">Uncharacterized protein</fullName>
    </submittedName>
</protein>
<feature type="region of interest" description="Disordered" evidence="1">
    <location>
        <begin position="67"/>
        <end position="87"/>
    </location>
</feature>
<dbReference type="AlphaFoldDB" id="K0S5E7"/>
<comment type="caution">
    <text evidence="2">The sequence shown here is derived from an EMBL/GenBank/DDBJ whole genome shotgun (WGS) entry which is preliminary data.</text>
</comment>
<feature type="region of interest" description="Disordered" evidence="1">
    <location>
        <begin position="193"/>
        <end position="222"/>
    </location>
</feature>
<dbReference type="Proteomes" id="UP000266841">
    <property type="component" value="Unassembled WGS sequence"/>
</dbReference>
<reference evidence="2 3" key="1">
    <citation type="journal article" date="2012" name="Genome Biol.">
        <title>Genome and low-iron response of an oceanic diatom adapted to chronic iron limitation.</title>
        <authorList>
            <person name="Lommer M."/>
            <person name="Specht M."/>
            <person name="Roy A.S."/>
            <person name="Kraemer L."/>
            <person name="Andreson R."/>
            <person name="Gutowska M.A."/>
            <person name="Wolf J."/>
            <person name="Bergner S.V."/>
            <person name="Schilhabel M.B."/>
            <person name="Klostermeier U.C."/>
            <person name="Beiko R.G."/>
            <person name="Rosenstiel P."/>
            <person name="Hippler M."/>
            <person name="Laroche J."/>
        </authorList>
    </citation>
    <scope>NUCLEOTIDE SEQUENCE [LARGE SCALE GENOMIC DNA]</scope>
    <source>
        <strain evidence="2 3">CCMP1005</strain>
    </source>
</reference>
<keyword evidence="3" id="KW-1185">Reference proteome</keyword>
<feature type="compositionally biased region" description="Basic and acidic residues" evidence="1">
    <location>
        <begin position="77"/>
        <end position="87"/>
    </location>
</feature>
<organism evidence="2 3">
    <name type="scientific">Thalassiosira oceanica</name>
    <name type="common">Marine diatom</name>
    <dbReference type="NCBI Taxonomy" id="159749"/>
    <lineage>
        <taxon>Eukaryota</taxon>
        <taxon>Sar</taxon>
        <taxon>Stramenopiles</taxon>
        <taxon>Ochrophyta</taxon>
        <taxon>Bacillariophyta</taxon>
        <taxon>Coscinodiscophyceae</taxon>
        <taxon>Thalassiosirophycidae</taxon>
        <taxon>Thalassiosirales</taxon>
        <taxon>Thalassiosiraceae</taxon>
        <taxon>Thalassiosira</taxon>
    </lineage>
</organism>
<accession>K0S5E7</accession>
<sequence length="222" mass="23429">MDSYASLTSGGNVCAQEVAGGVVVVEVVLPPALLPALDEPAHVRVLLPRDGFEPRLVHDLGDVAGRLLPHPGGSDRVGPRDRLGRRPDAAQDVAVARAVVLAGGACVPPRQLREGTRRTVRTGGRTPERPVPVPLGGERPLVRDVLEAAVALLPVGEALVLEEYVEEVGKVGRVGREAGRRRRAYAEGVGVVADEPDGGDVRQVRLGHAAESRRGRPLGRRA</sequence>
<name>K0S5E7_THAOC</name>
<proteinExistence type="predicted"/>
<evidence type="ECO:0000313" key="3">
    <source>
        <dbReference type="Proteomes" id="UP000266841"/>
    </source>
</evidence>
<feature type="compositionally biased region" description="Basic and acidic residues" evidence="1">
    <location>
        <begin position="199"/>
        <end position="214"/>
    </location>
</feature>
<evidence type="ECO:0000256" key="1">
    <source>
        <dbReference type="SAM" id="MobiDB-lite"/>
    </source>
</evidence>
<feature type="non-terminal residue" evidence="2">
    <location>
        <position position="222"/>
    </location>
</feature>
<evidence type="ECO:0000313" key="2">
    <source>
        <dbReference type="EMBL" id="EJK61298.1"/>
    </source>
</evidence>
<gene>
    <name evidence="2" type="ORF">THAOC_18246</name>
</gene>
<dbReference type="EMBL" id="AGNL01020180">
    <property type="protein sequence ID" value="EJK61298.1"/>
    <property type="molecule type" value="Genomic_DNA"/>
</dbReference>
<feature type="region of interest" description="Disordered" evidence="1">
    <location>
        <begin position="116"/>
        <end position="135"/>
    </location>
</feature>